<feature type="transmembrane region" description="Helical" evidence="12">
    <location>
        <begin position="70"/>
        <end position="92"/>
    </location>
</feature>
<feature type="transmembrane region" description="Helical" evidence="12">
    <location>
        <begin position="252"/>
        <end position="271"/>
    </location>
</feature>
<dbReference type="Proteomes" id="UP001164286">
    <property type="component" value="Unassembled WGS sequence"/>
</dbReference>
<dbReference type="InterPro" id="IPR047820">
    <property type="entry name" value="P5A-type_ATPase"/>
</dbReference>
<dbReference type="SFLD" id="SFLDF00027">
    <property type="entry name" value="p-type_atpase"/>
    <property type="match status" value="1"/>
</dbReference>
<keyword evidence="8" id="KW-0460">Magnesium</keyword>
<evidence type="ECO:0000256" key="7">
    <source>
        <dbReference type="ARBA" id="ARBA00022840"/>
    </source>
</evidence>
<dbReference type="GO" id="GO:0016887">
    <property type="term" value="F:ATP hydrolysis activity"/>
    <property type="evidence" value="ECO:0007669"/>
    <property type="project" value="InterPro"/>
</dbReference>
<evidence type="ECO:0000256" key="1">
    <source>
        <dbReference type="ARBA" id="ARBA00004477"/>
    </source>
</evidence>
<dbReference type="PRINTS" id="PR00119">
    <property type="entry name" value="CATATPASE"/>
</dbReference>
<dbReference type="RefSeq" id="XP_052949099.1">
    <property type="nucleotide sequence ID" value="XM_053089053.1"/>
</dbReference>
<dbReference type="GO" id="GO:0019829">
    <property type="term" value="F:ATPase-coupled monoatomic cation transmembrane transporter activity"/>
    <property type="evidence" value="ECO:0007669"/>
    <property type="project" value="TreeGrafter"/>
</dbReference>
<dbReference type="GO" id="GO:0015662">
    <property type="term" value="F:P-type ion transporter activity"/>
    <property type="evidence" value="ECO:0007669"/>
    <property type="project" value="TreeGrafter"/>
</dbReference>
<dbReference type="GeneID" id="77728258"/>
<evidence type="ECO:0000313" key="16">
    <source>
        <dbReference type="Proteomes" id="UP001164286"/>
    </source>
</evidence>
<dbReference type="NCBIfam" id="TIGR01494">
    <property type="entry name" value="ATPase_P-type"/>
    <property type="match status" value="1"/>
</dbReference>
<feature type="transmembrane region" description="Helical" evidence="12">
    <location>
        <begin position="41"/>
        <end position="58"/>
    </location>
</feature>
<sequence>MREVAQESEDVHFGGSSRPAIASADIENISLHNPIPIQARLYGLPFLTLYPVLYYAYYHKYETWIKSEEWTFIYCVLLFGGHALSFLITAWSTRVNSRIAYKTATSLKNASKVRVMPKKGKGKGEMVPLDSKWAPGADKPTYSFIYQRDTYVLDPDTNLFTLIPYPCDASPSLETFQKSRGIVTYPSSAAKAAAAAGGPSAPDLQSLKATYGPNECHIPIPKFTELFAEHAVAPFFVFQMFCVALWCLDEYWYYSLFTAFMLVVFECTVVFQRVKTLTEFRTMSITPYPVQVYRDGRWSEVVSSELVPGDLVSVLRTKPESGIPCDLLLLSGTAIVNEAMLSGESTPLLKESVELRDGTDNLDMNGSDRNSVLFSGTKALQVEKSSEGSLKTPDDGCLAIVLRTGFGTTQGQLVRTMIFSTERMSANNFESFLFIGFLLIFAIAASAYVWVKGLERGMKKGKLLLDCILIITSVVPPELPMELSLAVNASLVALQKYAIFCTEPFRIPFAGRVDVCCFDKTGTITGTDLVVEGVAGVDPSDPKKLTPVVKTGRETTLTLAAAHALVLLEDGTVVGDPMEKTTLSALDWKLSKGDQISPNAKDAPHRSQVHVRRRYQFSSALKRMSTISAVTDTQGRKWIAAVKGAPETLKGMYVDVPEWYDETYRWYTRRGSRVLALGTKVMNIQQEKINTTPRGDVECNLTFAGFLVFHCPLKEDAVETLKMLNDSSHRCIMITGDNPLTAVHVAKDVEIMDRDAMILDLKEGTTTDELAWRNVEETKIIPCNPSEPLDADILANFDICITGAALKQFEPLPTWPLLAQHTWVYARVSPNQKEFILHTLRDLGYTTLMAGDGTNDVGALKAAHIGVALLEGTADDLKKIAEHQKLERMKKVYEQQVRLSARFNQPPPAPPPMLREAYPELVKTQEKVAADHKIAKKTSPLDKFDMTTITAKLSEMDEETEVPQIKLGDASCAAPFTSKLSNVSAITNIIRQGRCTLVATIQMYKILALNCLITAYSLSVQYLDGIKFGDYQVTITGMMMSVCFLCISRAKPVEKLSRERPLGNIFNFYVLLSVLLQFAVHIIALVYITGLSKSLESRGEIDLDKKFEPTLLNTAIYLLGLSQQVSTFVLNFQGRPFREGIRENPPLYYGLLGASAVAYCGATEFVPELNSWLQLVPMSMMFKIRLSLAMVLDFGLCWAMEKGCKALFADLAPAEIVTRGEDRRVKRRAEEAARIAKEAVEGAAKAIEGTLPELTEVVKKKQ</sequence>
<feature type="transmembrane region" description="Helical" evidence="12">
    <location>
        <begin position="1110"/>
        <end position="1134"/>
    </location>
</feature>
<feature type="transmembrane region" description="Helical" evidence="12">
    <location>
        <begin position="227"/>
        <end position="246"/>
    </location>
</feature>
<dbReference type="NCBIfam" id="TIGR01657">
    <property type="entry name" value="P-ATPase-V"/>
    <property type="match status" value="1"/>
</dbReference>
<evidence type="ECO:0000256" key="10">
    <source>
        <dbReference type="ARBA" id="ARBA00022989"/>
    </source>
</evidence>
<dbReference type="CDD" id="cd07543">
    <property type="entry name" value="P-type_ATPase_cation"/>
    <property type="match status" value="1"/>
</dbReference>
<dbReference type="SUPFAM" id="SSF56784">
    <property type="entry name" value="HAD-like"/>
    <property type="match status" value="1"/>
</dbReference>
<dbReference type="InterPro" id="IPR044492">
    <property type="entry name" value="P_typ_ATPase_HD_dom"/>
</dbReference>
<dbReference type="SUPFAM" id="SSF81653">
    <property type="entry name" value="Calcium ATPase, transduction domain A"/>
    <property type="match status" value="1"/>
</dbReference>
<comment type="subcellular location">
    <subcellularLocation>
        <location evidence="1">Endoplasmic reticulum membrane</location>
        <topology evidence="1">Multi-pass membrane protein</topology>
    </subcellularLocation>
</comment>
<evidence type="ECO:0000259" key="14">
    <source>
        <dbReference type="Pfam" id="PF23143"/>
    </source>
</evidence>
<feature type="domain" description="P5A-ATPase transmembrane helical hairpin" evidence="14">
    <location>
        <begin position="36"/>
        <end position="104"/>
    </location>
</feature>
<evidence type="ECO:0000256" key="2">
    <source>
        <dbReference type="ARBA" id="ARBA00006000"/>
    </source>
</evidence>
<dbReference type="PANTHER" id="PTHR45630">
    <property type="entry name" value="CATION-TRANSPORTING ATPASE-RELATED"/>
    <property type="match status" value="1"/>
</dbReference>
<dbReference type="AlphaFoldDB" id="A0AA38HFP9"/>
<dbReference type="InterPro" id="IPR059000">
    <property type="entry name" value="ATPase_P-type_domA"/>
</dbReference>
<feature type="transmembrane region" description="Helical" evidence="12">
    <location>
        <begin position="432"/>
        <end position="451"/>
    </location>
</feature>
<organism evidence="15 16">
    <name type="scientific">Dioszegia hungarica</name>
    <dbReference type="NCBI Taxonomy" id="4972"/>
    <lineage>
        <taxon>Eukaryota</taxon>
        <taxon>Fungi</taxon>
        <taxon>Dikarya</taxon>
        <taxon>Basidiomycota</taxon>
        <taxon>Agaricomycotina</taxon>
        <taxon>Tremellomycetes</taxon>
        <taxon>Tremellales</taxon>
        <taxon>Bulleribasidiaceae</taxon>
        <taxon>Dioszegia</taxon>
    </lineage>
</organism>
<keyword evidence="9" id="KW-1278">Translocase</keyword>
<name>A0AA38HFP9_9TREE</name>
<dbReference type="InterPro" id="IPR018303">
    <property type="entry name" value="ATPase_P-typ_P_site"/>
</dbReference>
<keyword evidence="10 12" id="KW-1133">Transmembrane helix</keyword>
<dbReference type="Gene3D" id="2.70.150.10">
    <property type="entry name" value="Calcium-transporting ATPase, cytoplasmic transduction domain A"/>
    <property type="match status" value="1"/>
</dbReference>
<evidence type="ECO:0000256" key="8">
    <source>
        <dbReference type="ARBA" id="ARBA00022842"/>
    </source>
</evidence>
<evidence type="ECO:0000256" key="11">
    <source>
        <dbReference type="ARBA" id="ARBA00023136"/>
    </source>
</evidence>
<dbReference type="FunFam" id="2.70.150.10:FF:000056">
    <property type="entry name" value="Cation-transporting ATPase"/>
    <property type="match status" value="1"/>
</dbReference>
<comment type="caution">
    <text evidence="15">The sequence shown here is derived from an EMBL/GenBank/DDBJ whole genome shotgun (WGS) entry which is preliminary data.</text>
</comment>
<dbReference type="InterPro" id="IPR057255">
    <property type="entry name" value="2TM_P5A-ATPase"/>
</dbReference>
<evidence type="ECO:0000256" key="3">
    <source>
        <dbReference type="ARBA" id="ARBA00022692"/>
    </source>
</evidence>
<dbReference type="InterPro" id="IPR008250">
    <property type="entry name" value="ATPase_P-typ_transduc_dom_A_sf"/>
</dbReference>
<dbReference type="Gene3D" id="3.40.50.1000">
    <property type="entry name" value="HAD superfamily/HAD-like"/>
    <property type="match status" value="1"/>
</dbReference>
<dbReference type="GO" id="GO:0005789">
    <property type="term" value="C:endoplasmic reticulum membrane"/>
    <property type="evidence" value="ECO:0007669"/>
    <property type="project" value="UniProtKB-SubCell"/>
</dbReference>
<dbReference type="GO" id="GO:0006874">
    <property type="term" value="P:intracellular calcium ion homeostasis"/>
    <property type="evidence" value="ECO:0007669"/>
    <property type="project" value="TreeGrafter"/>
</dbReference>
<comment type="similarity">
    <text evidence="2">Belongs to the cation transport ATPase (P-type) (TC 3.A.3) family. Type V subfamily.</text>
</comment>
<dbReference type="SFLD" id="SFLDG00002">
    <property type="entry name" value="C1.7:_P-type_atpase_like"/>
    <property type="match status" value="1"/>
</dbReference>
<evidence type="ECO:0000259" key="13">
    <source>
        <dbReference type="Pfam" id="PF00122"/>
    </source>
</evidence>
<dbReference type="Pfam" id="PF23143">
    <property type="entry name" value="2TM_P5A-ATPase"/>
    <property type="match status" value="1"/>
</dbReference>
<keyword evidence="16" id="KW-1185">Reference proteome</keyword>
<keyword evidence="11 12" id="KW-0472">Membrane</keyword>
<feature type="transmembrane region" description="Helical" evidence="12">
    <location>
        <begin position="1028"/>
        <end position="1047"/>
    </location>
</feature>
<gene>
    <name evidence="15" type="ORF">MKK02DRAFT_35002</name>
</gene>
<dbReference type="FunFam" id="3.40.1110.10:FF:000058">
    <property type="entry name" value="Cation-transporting ATPase"/>
    <property type="match status" value="1"/>
</dbReference>
<dbReference type="Gene3D" id="3.40.1110.10">
    <property type="entry name" value="Calcium-transporting ATPase, cytoplasmic domain N"/>
    <property type="match status" value="1"/>
</dbReference>
<keyword evidence="7" id="KW-0067">ATP-binding</keyword>
<feature type="transmembrane region" description="Helical" evidence="12">
    <location>
        <begin position="1068"/>
        <end position="1090"/>
    </location>
</feature>
<dbReference type="InterPro" id="IPR001757">
    <property type="entry name" value="P_typ_ATPase"/>
</dbReference>
<dbReference type="PROSITE" id="PS00154">
    <property type="entry name" value="ATPASE_E1_E2"/>
    <property type="match status" value="1"/>
</dbReference>
<keyword evidence="3 12" id="KW-0812">Transmembrane</keyword>
<dbReference type="InterPro" id="IPR023298">
    <property type="entry name" value="ATPase_P-typ_TM_dom_sf"/>
</dbReference>
<evidence type="ECO:0000256" key="9">
    <source>
        <dbReference type="ARBA" id="ARBA00022967"/>
    </source>
</evidence>
<dbReference type="PANTHER" id="PTHR45630:SF7">
    <property type="entry name" value="ENDOPLASMIC RETICULUM TRANSMEMBRANE HELIX TRANSLOCASE"/>
    <property type="match status" value="1"/>
</dbReference>
<dbReference type="InterPro" id="IPR023214">
    <property type="entry name" value="HAD_sf"/>
</dbReference>
<dbReference type="GO" id="GO:0005524">
    <property type="term" value="F:ATP binding"/>
    <property type="evidence" value="ECO:0007669"/>
    <property type="project" value="UniProtKB-KW"/>
</dbReference>
<keyword evidence="5" id="KW-0547">Nucleotide-binding</keyword>
<dbReference type="GO" id="GO:0046872">
    <property type="term" value="F:metal ion binding"/>
    <property type="evidence" value="ECO:0007669"/>
    <property type="project" value="UniProtKB-KW"/>
</dbReference>
<dbReference type="SFLD" id="SFLDS00003">
    <property type="entry name" value="Haloacid_Dehalogenase"/>
    <property type="match status" value="1"/>
</dbReference>
<dbReference type="InterPro" id="IPR023299">
    <property type="entry name" value="ATPase_P-typ_cyto_dom_N"/>
</dbReference>
<dbReference type="InterPro" id="IPR006544">
    <property type="entry name" value="P-type_TPase_V"/>
</dbReference>
<reference evidence="15" key="1">
    <citation type="journal article" date="2022" name="G3 (Bethesda)">
        <title>High quality genome of the basidiomycete yeast Dioszegia hungarica PDD-24b-2 isolated from cloud water.</title>
        <authorList>
            <person name="Jarrige D."/>
            <person name="Haridas S."/>
            <person name="Bleykasten-Grosshans C."/>
            <person name="Joly M."/>
            <person name="Nadalig T."/>
            <person name="Sancelme M."/>
            <person name="Vuilleumier S."/>
            <person name="Grigoriev I.V."/>
            <person name="Amato P."/>
            <person name="Bringel F."/>
        </authorList>
    </citation>
    <scope>NUCLEOTIDE SEQUENCE</scope>
    <source>
        <strain evidence="15">PDD-24b-2</strain>
    </source>
</reference>
<feature type="domain" description="P-type ATPase A" evidence="13">
    <location>
        <begin position="286"/>
        <end position="417"/>
    </location>
</feature>
<evidence type="ECO:0000256" key="5">
    <source>
        <dbReference type="ARBA" id="ARBA00022741"/>
    </source>
</evidence>
<dbReference type="InterPro" id="IPR036412">
    <property type="entry name" value="HAD-like_sf"/>
</dbReference>
<protein>
    <submittedName>
        <fullName evidence="15">Uncharacterized protein</fullName>
    </submittedName>
</protein>
<dbReference type="EMBL" id="JAKWFO010000001">
    <property type="protein sequence ID" value="KAI9639322.1"/>
    <property type="molecule type" value="Genomic_DNA"/>
</dbReference>
<keyword evidence="6" id="KW-0256">Endoplasmic reticulum</keyword>
<accession>A0AA38HFP9</accession>
<keyword evidence="4" id="KW-0479">Metal-binding</keyword>
<dbReference type="SUPFAM" id="SSF81665">
    <property type="entry name" value="Calcium ATPase, transmembrane domain M"/>
    <property type="match status" value="1"/>
</dbReference>
<evidence type="ECO:0000313" key="15">
    <source>
        <dbReference type="EMBL" id="KAI9639322.1"/>
    </source>
</evidence>
<evidence type="ECO:0000256" key="4">
    <source>
        <dbReference type="ARBA" id="ARBA00022723"/>
    </source>
</evidence>
<evidence type="ECO:0000256" key="12">
    <source>
        <dbReference type="SAM" id="Phobius"/>
    </source>
</evidence>
<proteinExistence type="inferred from homology"/>
<dbReference type="FunFam" id="3.40.50.1000:FF:000071">
    <property type="entry name" value="Cation-transporting ATPase"/>
    <property type="match status" value="1"/>
</dbReference>
<dbReference type="Pfam" id="PF00122">
    <property type="entry name" value="E1-E2_ATPase"/>
    <property type="match status" value="1"/>
</dbReference>
<evidence type="ECO:0000256" key="6">
    <source>
        <dbReference type="ARBA" id="ARBA00022824"/>
    </source>
</evidence>